<dbReference type="AlphaFoldDB" id="A0A517DS22"/>
<feature type="transmembrane region" description="Helical" evidence="1">
    <location>
        <begin position="32"/>
        <end position="57"/>
    </location>
</feature>
<proteinExistence type="predicted"/>
<dbReference type="EMBL" id="CP036259">
    <property type="protein sequence ID" value="QDR80152.1"/>
    <property type="molecule type" value="Genomic_DNA"/>
</dbReference>
<accession>A0A517DS22</accession>
<organism evidence="2 3">
    <name type="scientific">Sporomusa termitida</name>
    <dbReference type="NCBI Taxonomy" id="2377"/>
    <lineage>
        <taxon>Bacteria</taxon>
        <taxon>Bacillati</taxon>
        <taxon>Bacillota</taxon>
        <taxon>Negativicutes</taxon>
        <taxon>Selenomonadales</taxon>
        <taxon>Sporomusaceae</taxon>
        <taxon>Sporomusa</taxon>
    </lineage>
</organism>
<sequence length="80" mass="8853">MLPTANLGRLYRIWRCFYCAVVENATPRKLGMIGGLIALIGVMYVPATSLICGLTGYDIIIKLYNLLQGVCYCNLGYTLD</sequence>
<evidence type="ECO:0000313" key="3">
    <source>
        <dbReference type="Proteomes" id="UP000320776"/>
    </source>
</evidence>
<keyword evidence="1" id="KW-0472">Membrane</keyword>
<protein>
    <submittedName>
        <fullName evidence="2">Uncharacterized protein</fullName>
    </submittedName>
</protein>
<keyword evidence="3" id="KW-1185">Reference proteome</keyword>
<gene>
    <name evidence="2" type="ORF">SPTER_14680</name>
</gene>
<keyword evidence="1" id="KW-1133">Transmembrane helix</keyword>
<name>A0A517DS22_9FIRM</name>
<dbReference type="KEGG" id="sted:SPTER_14680"/>
<keyword evidence="1" id="KW-0812">Transmembrane</keyword>
<dbReference type="Proteomes" id="UP000320776">
    <property type="component" value="Chromosome"/>
</dbReference>
<evidence type="ECO:0000313" key="2">
    <source>
        <dbReference type="EMBL" id="QDR80152.1"/>
    </source>
</evidence>
<reference evidence="2 3" key="1">
    <citation type="submission" date="2019-02" db="EMBL/GenBank/DDBJ databases">
        <title>Closed genome of Sporomusa termitida DSM 4440.</title>
        <authorList>
            <person name="Poehlein A."/>
            <person name="Daniel R."/>
        </authorList>
    </citation>
    <scope>NUCLEOTIDE SEQUENCE [LARGE SCALE GENOMIC DNA]</scope>
    <source>
        <strain evidence="2 3">DSM 4440</strain>
    </source>
</reference>
<evidence type="ECO:0000256" key="1">
    <source>
        <dbReference type="SAM" id="Phobius"/>
    </source>
</evidence>